<dbReference type="Proteomes" id="UP001152797">
    <property type="component" value="Unassembled WGS sequence"/>
</dbReference>
<dbReference type="EMBL" id="CAMXCT020000513">
    <property type="protein sequence ID" value="CAL1133143.1"/>
    <property type="molecule type" value="Genomic_DNA"/>
</dbReference>
<dbReference type="AlphaFoldDB" id="A0A9P1BUS1"/>
<evidence type="ECO:0000313" key="3">
    <source>
        <dbReference type="Proteomes" id="UP001152797"/>
    </source>
</evidence>
<evidence type="ECO:0000313" key="1">
    <source>
        <dbReference type="EMBL" id="CAI3979768.1"/>
    </source>
</evidence>
<gene>
    <name evidence="1" type="ORF">C1SCF055_LOCUS7702</name>
</gene>
<organism evidence="1">
    <name type="scientific">Cladocopium goreaui</name>
    <dbReference type="NCBI Taxonomy" id="2562237"/>
    <lineage>
        <taxon>Eukaryota</taxon>
        <taxon>Sar</taxon>
        <taxon>Alveolata</taxon>
        <taxon>Dinophyceae</taxon>
        <taxon>Suessiales</taxon>
        <taxon>Symbiodiniaceae</taxon>
        <taxon>Cladocopium</taxon>
    </lineage>
</organism>
<keyword evidence="3" id="KW-1185">Reference proteome</keyword>
<name>A0A9P1BUS1_9DINO</name>
<evidence type="ECO:0000313" key="2">
    <source>
        <dbReference type="EMBL" id="CAL1133143.1"/>
    </source>
</evidence>
<proteinExistence type="predicted"/>
<reference evidence="2" key="2">
    <citation type="submission" date="2024-04" db="EMBL/GenBank/DDBJ databases">
        <authorList>
            <person name="Chen Y."/>
            <person name="Shah S."/>
            <person name="Dougan E. K."/>
            <person name="Thang M."/>
            <person name="Chan C."/>
        </authorList>
    </citation>
    <scope>NUCLEOTIDE SEQUENCE [LARGE SCALE GENOMIC DNA]</scope>
</reference>
<sequence>MFTVLPSSCCGPRLANAVGNFVKKAASLGESAESYKSKIDGQIQRLETQVGELPGKEHHKERTALGKKVSALKGEDRYIDACRVVKGLMPVHGNFTNEIQAATTKMSADEAARIAQETEEALMQMEPVQKPEPPQGDHEKRKNWQDRLAILEKKVSCEVSHKTTSTQPAVSREDAEELEVIAQEVVDYKETLKKNSGYTNKSLKADQELAKIEERLDYLAEFLLLPQRFMENGPSVEWTQADGKKERERQLARRLARHREASGLSPSEAKEVEESLGCTELLVRLAERKAYLRTEGYTEKEQDKASEAKAAGEHWREIYDMCNEL</sequence>
<dbReference type="EMBL" id="CAMXCT030000513">
    <property type="protein sequence ID" value="CAL4767080.1"/>
    <property type="molecule type" value="Genomic_DNA"/>
</dbReference>
<comment type="caution">
    <text evidence="1">The sequence shown here is derived from an EMBL/GenBank/DDBJ whole genome shotgun (WGS) entry which is preliminary data.</text>
</comment>
<accession>A0A9P1BUS1</accession>
<protein>
    <submittedName>
        <fullName evidence="1">Uncharacterized protein</fullName>
    </submittedName>
</protein>
<reference evidence="1" key="1">
    <citation type="submission" date="2022-10" db="EMBL/GenBank/DDBJ databases">
        <authorList>
            <person name="Chen Y."/>
            <person name="Dougan E. K."/>
            <person name="Chan C."/>
            <person name="Rhodes N."/>
            <person name="Thang M."/>
        </authorList>
    </citation>
    <scope>NUCLEOTIDE SEQUENCE</scope>
</reference>
<dbReference type="EMBL" id="CAMXCT010000513">
    <property type="protein sequence ID" value="CAI3979768.1"/>
    <property type="molecule type" value="Genomic_DNA"/>
</dbReference>